<feature type="domain" description="SH2" evidence="3">
    <location>
        <begin position="151"/>
        <end position="191"/>
    </location>
</feature>
<dbReference type="GO" id="GO:0005942">
    <property type="term" value="C:phosphatidylinositol 3-kinase complex"/>
    <property type="evidence" value="ECO:0007669"/>
    <property type="project" value="TreeGrafter"/>
</dbReference>
<dbReference type="SUPFAM" id="SSF55550">
    <property type="entry name" value="SH2 domain"/>
    <property type="match status" value="1"/>
</dbReference>
<evidence type="ECO:0000256" key="2">
    <source>
        <dbReference type="PROSITE-ProRule" id="PRU00191"/>
    </source>
</evidence>
<name>A0A3P7LKP5_DIBLA</name>
<accession>A0A3P7LKP5</accession>
<reference evidence="4 5" key="1">
    <citation type="submission" date="2018-11" db="EMBL/GenBank/DDBJ databases">
        <authorList>
            <consortium name="Pathogen Informatics"/>
        </authorList>
    </citation>
    <scope>NUCLEOTIDE SEQUENCE [LARGE SCALE GENOMIC DNA]</scope>
</reference>
<dbReference type="EMBL" id="UYRU01057883">
    <property type="protein sequence ID" value="VDN13970.1"/>
    <property type="molecule type" value="Genomic_DNA"/>
</dbReference>
<dbReference type="Pfam" id="PF00017">
    <property type="entry name" value="SH2"/>
    <property type="match status" value="1"/>
</dbReference>
<dbReference type="PANTHER" id="PTHR10155">
    <property type="entry name" value="PHOSPHATIDYLINOSITOL 3-KINASE REGULATORY SUBUNIT"/>
    <property type="match status" value="1"/>
</dbReference>
<gene>
    <name evidence="4" type="ORF">DILT_LOCUS9801</name>
</gene>
<dbReference type="GO" id="GO:0008286">
    <property type="term" value="P:insulin receptor signaling pathway"/>
    <property type="evidence" value="ECO:0007669"/>
    <property type="project" value="TreeGrafter"/>
</dbReference>
<evidence type="ECO:0000313" key="4">
    <source>
        <dbReference type="EMBL" id="VDN13970.1"/>
    </source>
</evidence>
<evidence type="ECO:0000259" key="3">
    <source>
        <dbReference type="PROSITE" id="PS50001"/>
    </source>
</evidence>
<organism evidence="4 5">
    <name type="scientific">Dibothriocephalus latus</name>
    <name type="common">Fish tapeworm</name>
    <name type="synonym">Diphyllobothrium latum</name>
    <dbReference type="NCBI Taxonomy" id="60516"/>
    <lineage>
        <taxon>Eukaryota</taxon>
        <taxon>Metazoa</taxon>
        <taxon>Spiralia</taxon>
        <taxon>Lophotrochozoa</taxon>
        <taxon>Platyhelminthes</taxon>
        <taxon>Cestoda</taxon>
        <taxon>Eucestoda</taxon>
        <taxon>Diphyllobothriidea</taxon>
        <taxon>Diphyllobothriidae</taxon>
        <taxon>Dibothriocephalus</taxon>
    </lineage>
</organism>
<evidence type="ECO:0000313" key="5">
    <source>
        <dbReference type="Proteomes" id="UP000281553"/>
    </source>
</evidence>
<dbReference type="OrthoDB" id="3175255at2759"/>
<keyword evidence="1 2" id="KW-0727">SH2 domain</keyword>
<dbReference type="GO" id="GO:0046935">
    <property type="term" value="F:1-phosphatidylinositol-3-kinase regulator activity"/>
    <property type="evidence" value="ECO:0007669"/>
    <property type="project" value="TreeGrafter"/>
</dbReference>
<dbReference type="Proteomes" id="UP000281553">
    <property type="component" value="Unassembled WGS sequence"/>
</dbReference>
<evidence type="ECO:0000256" key="1">
    <source>
        <dbReference type="ARBA" id="ARBA00022999"/>
    </source>
</evidence>
<dbReference type="PROSITE" id="PS50001">
    <property type="entry name" value="SH2"/>
    <property type="match status" value="1"/>
</dbReference>
<protein>
    <recommendedName>
        <fullName evidence="3">SH2 domain-containing protein</fullName>
    </recommendedName>
</protein>
<dbReference type="InterPro" id="IPR036860">
    <property type="entry name" value="SH2_dom_sf"/>
</dbReference>
<dbReference type="Gene3D" id="3.30.505.10">
    <property type="entry name" value="SH2 domain"/>
    <property type="match status" value="1"/>
</dbReference>
<dbReference type="PANTHER" id="PTHR10155:SF10">
    <property type="entry name" value="PI3K21B, ISOFORM B"/>
    <property type="match status" value="1"/>
</dbReference>
<proteinExistence type="predicted"/>
<keyword evidence="5" id="KW-1185">Reference proteome</keyword>
<sequence>MSQPSSELTFGRLDKVVPDRPTAIRDFIAHLPKRNRVTLQHVMQHLGFIWCHQRLLRVRLLRFSGSNEAVNPQTVDRLDDPRLLLVVFVQILLRPPWSHCFVYAELLAQAGGSTSDSGIESPHTTIVVSADMPPTPRSVERNRRDLDERDWYWGDISQSEVAEVMRGQPDGAFLVRDASAGSASAFTLTER</sequence>
<dbReference type="AlphaFoldDB" id="A0A3P7LKP5"/>
<dbReference type="GO" id="GO:0046854">
    <property type="term" value="P:phosphatidylinositol phosphate biosynthetic process"/>
    <property type="evidence" value="ECO:0007669"/>
    <property type="project" value="TreeGrafter"/>
</dbReference>
<dbReference type="InterPro" id="IPR000980">
    <property type="entry name" value="SH2"/>
</dbReference>